<reference evidence="3 4" key="1">
    <citation type="journal article" date="2018" name="Mol. Biol. Evol.">
        <title>Broad Genomic Sampling Reveals a Smut Pathogenic Ancestry of the Fungal Clade Ustilaginomycotina.</title>
        <authorList>
            <person name="Kijpornyongpan T."/>
            <person name="Mondo S.J."/>
            <person name="Barry K."/>
            <person name="Sandor L."/>
            <person name="Lee J."/>
            <person name="Lipzen A."/>
            <person name="Pangilinan J."/>
            <person name="LaButti K."/>
            <person name="Hainaut M."/>
            <person name="Henrissat B."/>
            <person name="Grigoriev I.V."/>
            <person name="Spatafora J.W."/>
            <person name="Aime M.C."/>
        </authorList>
    </citation>
    <scope>NUCLEOTIDE SEQUENCE [LARGE SCALE GENOMIC DNA]</scope>
    <source>
        <strain evidence="3 4">MCA 3882</strain>
    </source>
</reference>
<keyword evidence="1" id="KW-0175">Coiled coil</keyword>
<evidence type="ECO:0000256" key="2">
    <source>
        <dbReference type="SAM" id="MobiDB-lite"/>
    </source>
</evidence>
<dbReference type="RefSeq" id="XP_025351943.1">
    <property type="nucleotide sequence ID" value="XM_025501508.1"/>
</dbReference>
<feature type="compositionally biased region" description="Acidic residues" evidence="2">
    <location>
        <begin position="21"/>
        <end position="36"/>
    </location>
</feature>
<dbReference type="EMBL" id="KZ819607">
    <property type="protein sequence ID" value="PWN31641.1"/>
    <property type="molecule type" value="Genomic_DNA"/>
</dbReference>
<feature type="compositionally biased region" description="Polar residues" evidence="2">
    <location>
        <begin position="278"/>
        <end position="294"/>
    </location>
</feature>
<organism evidence="3 4">
    <name type="scientific">Meira miltonrushii</name>
    <dbReference type="NCBI Taxonomy" id="1280837"/>
    <lineage>
        <taxon>Eukaryota</taxon>
        <taxon>Fungi</taxon>
        <taxon>Dikarya</taxon>
        <taxon>Basidiomycota</taxon>
        <taxon>Ustilaginomycotina</taxon>
        <taxon>Exobasidiomycetes</taxon>
        <taxon>Exobasidiales</taxon>
        <taxon>Brachybasidiaceae</taxon>
        <taxon>Meira</taxon>
    </lineage>
</organism>
<evidence type="ECO:0000313" key="4">
    <source>
        <dbReference type="Proteomes" id="UP000245771"/>
    </source>
</evidence>
<dbReference type="Proteomes" id="UP000245771">
    <property type="component" value="Unassembled WGS sequence"/>
</dbReference>
<feature type="region of interest" description="Disordered" evidence="2">
    <location>
        <begin position="1"/>
        <end position="44"/>
    </location>
</feature>
<feature type="compositionally biased region" description="Polar residues" evidence="2">
    <location>
        <begin position="197"/>
        <end position="217"/>
    </location>
</feature>
<evidence type="ECO:0000256" key="1">
    <source>
        <dbReference type="SAM" id="Coils"/>
    </source>
</evidence>
<name>A0A316V564_9BASI</name>
<dbReference type="GeneID" id="37023289"/>
<keyword evidence="4" id="KW-1185">Reference proteome</keyword>
<sequence length="490" mass="56341">MPQEEVSCDFEPPPTPINGFPDDDDPPTSLTEDEQASSERVQESLQQAICSTLRITQSGNEQTSLAHHDSSPQNLNDTTAYERAAKYWDLSKEIKVNNEALLPGKPRFQPKNSRFNWKDVRYASKECKCCESINSNRPKGKPRLPCLQYSRFERCVFCLSLNRELLDCGPRHDNRPHSHNSYPQVWSQRGYQGNDASLQTAPTYYSGSNHVASSSYDHTNRRHSQSLHDSSRNYDQGNGHKRRRSDRDERSERGSSPVRNQAEPSRIPGPSSPPLNEALTQNAAPSTSVSSINSTNQVSKDVAVDWFFSNTTANRDINGDICNQMTGSEAVKASSPKTVSVEKIESFSISATTPTVPHSDDKFLRFEELFRKLSEERKAKEELQEKSDQLQDRYNRLNKVLEKVEEEKEEWVQKSENMIRRNEELMQRDEELMRRNEELMRRNEELMRRNEELMAENTKYKDHVRDFTSAFDSHGQLKMIQPMVEEGEIP</sequence>
<dbReference type="AlphaFoldDB" id="A0A316V564"/>
<protein>
    <submittedName>
        <fullName evidence="3">Uncharacterized protein</fullName>
    </submittedName>
</protein>
<gene>
    <name evidence="3" type="ORF">FA14DRAFT_186202</name>
</gene>
<feature type="coiled-coil region" evidence="1">
    <location>
        <begin position="366"/>
        <end position="463"/>
    </location>
</feature>
<dbReference type="InParanoid" id="A0A316V564"/>
<accession>A0A316V564</accession>
<evidence type="ECO:0000313" key="3">
    <source>
        <dbReference type="EMBL" id="PWN31641.1"/>
    </source>
</evidence>
<feature type="region of interest" description="Disordered" evidence="2">
    <location>
        <begin position="197"/>
        <end position="294"/>
    </location>
</feature>
<proteinExistence type="predicted"/>